<dbReference type="InterPro" id="IPR015932">
    <property type="entry name" value="Aconitase_dom2"/>
</dbReference>
<evidence type="ECO:0000256" key="3">
    <source>
        <dbReference type="ARBA" id="ARBA00005106"/>
    </source>
</evidence>
<feature type="domain" description="Aconitase/3-isopropylmalate dehydratase large subunit alpha/beta/alpha" evidence="18">
    <location>
        <begin position="275"/>
        <end position="561"/>
    </location>
</feature>
<dbReference type="FunCoup" id="A0A507AXB1">
    <property type="interactions" value="125"/>
</dbReference>
<dbReference type="Gene3D" id="3.20.19.10">
    <property type="entry name" value="Aconitase, domain 4"/>
    <property type="match status" value="1"/>
</dbReference>
<gene>
    <name evidence="20" type="ORF">E0L32_004405</name>
</gene>
<dbReference type="InterPro" id="IPR004418">
    <property type="entry name" value="Homoaconitase_mito"/>
</dbReference>
<feature type="domain" description="Aconitase A/isopropylmalate dehydratase small subunit swivel" evidence="19">
    <location>
        <begin position="629"/>
        <end position="752"/>
    </location>
</feature>
<dbReference type="UniPathway" id="UPA00033">
    <property type="reaction ID" value="UER01027"/>
</dbReference>
<dbReference type="RefSeq" id="XP_030997136.1">
    <property type="nucleotide sequence ID" value="XM_031138812.1"/>
</dbReference>
<comment type="pathway">
    <text evidence="3 17">Amino-acid biosynthesis; L-lysine biosynthesis via AAA pathway; L-alpha-aminoadipate from 2-oxoglutarate: step 3/5.</text>
</comment>
<dbReference type="GO" id="GO:0051539">
    <property type="term" value="F:4 iron, 4 sulfur cluster binding"/>
    <property type="evidence" value="ECO:0007669"/>
    <property type="project" value="UniProtKB-UniRule"/>
</dbReference>
<dbReference type="InterPro" id="IPR015928">
    <property type="entry name" value="Aconitase/3IPM_dehydase_swvl"/>
</dbReference>
<evidence type="ECO:0000256" key="1">
    <source>
        <dbReference type="ARBA" id="ARBA00003422"/>
    </source>
</evidence>
<accession>A0A507AXB1</accession>
<keyword evidence="9 17" id="KW-0809">Transit peptide</keyword>
<dbReference type="GO" id="GO:0005739">
    <property type="term" value="C:mitochondrion"/>
    <property type="evidence" value="ECO:0007669"/>
    <property type="project" value="UniProtKB-SubCell"/>
</dbReference>
<evidence type="ECO:0000256" key="7">
    <source>
        <dbReference type="ARBA" id="ARBA00022605"/>
    </source>
</evidence>
<keyword evidence="7 17" id="KW-0028">Amino-acid biosynthesis</keyword>
<comment type="catalytic activity">
    <reaction evidence="15 17">
        <text>(2R,3S)-homoisocitrate = cis-homoaconitate + H2O</text>
        <dbReference type="Rhea" id="RHEA:15485"/>
        <dbReference type="ChEBI" id="CHEBI:15377"/>
        <dbReference type="ChEBI" id="CHEBI:15404"/>
        <dbReference type="ChEBI" id="CHEBI:58174"/>
        <dbReference type="EC" id="4.2.1.36"/>
    </reaction>
</comment>
<comment type="caution">
    <text evidence="20">The sequence shown here is derived from an EMBL/GenBank/DDBJ whole genome shotgun (WGS) entry which is preliminary data.</text>
</comment>
<dbReference type="Proteomes" id="UP000319257">
    <property type="component" value="Unassembled WGS sequence"/>
</dbReference>
<evidence type="ECO:0000256" key="12">
    <source>
        <dbReference type="ARBA" id="ARBA00023128"/>
    </source>
</evidence>
<comment type="cofactor">
    <cofactor evidence="17">
        <name>[4Fe-4S] cluster</name>
        <dbReference type="ChEBI" id="CHEBI:49883"/>
    </cofactor>
    <text evidence="17">Binds 1 [4Fe-4S] cluster per subunit.</text>
</comment>
<evidence type="ECO:0000256" key="4">
    <source>
        <dbReference type="ARBA" id="ARBA00007185"/>
    </source>
</evidence>
<dbReference type="InterPro" id="IPR015931">
    <property type="entry name" value="Acnase/IPM_dHydase_lsu_aba_1/3"/>
</dbReference>
<evidence type="ECO:0000256" key="13">
    <source>
        <dbReference type="ARBA" id="ARBA00023154"/>
    </source>
</evidence>
<dbReference type="InParanoid" id="A0A507AXB1"/>
<dbReference type="OrthoDB" id="10262323at2759"/>
<evidence type="ECO:0000256" key="9">
    <source>
        <dbReference type="ARBA" id="ARBA00022946"/>
    </source>
</evidence>
<dbReference type="PANTHER" id="PTHR43822">
    <property type="entry name" value="HOMOACONITASE, MITOCHONDRIAL-RELATED"/>
    <property type="match status" value="1"/>
</dbReference>
<name>A0A507AXB1_9PEZI</name>
<dbReference type="InterPro" id="IPR036008">
    <property type="entry name" value="Aconitase_4Fe-4S_dom"/>
</dbReference>
<comment type="similarity">
    <text evidence="4 17">Belongs to the aconitase/IPM isomerase family.</text>
</comment>
<evidence type="ECO:0000256" key="6">
    <source>
        <dbReference type="ARBA" id="ARBA00021560"/>
    </source>
</evidence>
<protein>
    <recommendedName>
        <fullName evidence="6 17">Homoaconitase, mitochondrial</fullName>
        <ecNumber evidence="5 17">4.2.1.36</ecNumber>
    </recommendedName>
    <alternativeName>
        <fullName evidence="16 17">Homoaconitate hydratase</fullName>
    </alternativeName>
</protein>
<dbReference type="CDD" id="cd01674">
    <property type="entry name" value="Homoaconitase_Swivel"/>
    <property type="match status" value="1"/>
</dbReference>
<dbReference type="GeneID" id="41971852"/>
<dbReference type="PROSITE" id="PS01244">
    <property type="entry name" value="ACONITASE_2"/>
    <property type="match status" value="1"/>
</dbReference>
<evidence type="ECO:0000256" key="2">
    <source>
        <dbReference type="ARBA" id="ARBA00004173"/>
    </source>
</evidence>
<comment type="function">
    <text evidence="1 17">Catalyzes the reversible hydration of cis-homoaconitate to (2R,3S)-homoisocitrate, a step in the alpha-aminoadipate pathway for lysine biosynthesis.</text>
</comment>
<keyword evidence="21" id="KW-1185">Reference proteome</keyword>
<dbReference type="GO" id="GO:0019878">
    <property type="term" value="P:lysine biosynthetic process via aminoadipic acid"/>
    <property type="evidence" value="ECO:0007669"/>
    <property type="project" value="UniProtKB-UniRule"/>
</dbReference>
<keyword evidence="12 17" id="KW-0496">Mitochondrion</keyword>
<keyword evidence="8 17" id="KW-0479">Metal-binding</keyword>
<dbReference type="NCBIfam" id="TIGR00139">
    <property type="entry name" value="h_aconitase"/>
    <property type="match status" value="1"/>
</dbReference>
<dbReference type="Pfam" id="PF00694">
    <property type="entry name" value="Aconitase_C"/>
    <property type="match status" value="1"/>
</dbReference>
<evidence type="ECO:0000256" key="8">
    <source>
        <dbReference type="ARBA" id="ARBA00022723"/>
    </source>
</evidence>
<dbReference type="PANTHER" id="PTHR43822:SF2">
    <property type="entry name" value="HOMOACONITASE, MITOCHONDRIAL"/>
    <property type="match status" value="1"/>
</dbReference>
<dbReference type="AlphaFoldDB" id="A0A507AXB1"/>
<evidence type="ECO:0000256" key="15">
    <source>
        <dbReference type="ARBA" id="ARBA00029338"/>
    </source>
</evidence>
<evidence type="ECO:0000259" key="18">
    <source>
        <dbReference type="Pfam" id="PF00330"/>
    </source>
</evidence>
<evidence type="ECO:0000256" key="11">
    <source>
        <dbReference type="ARBA" id="ARBA00023014"/>
    </source>
</evidence>
<evidence type="ECO:0000256" key="14">
    <source>
        <dbReference type="ARBA" id="ARBA00023239"/>
    </source>
</evidence>
<evidence type="ECO:0000259" key="19">
    <source>
        <dbReference type="Pfam" id="PF00694"/>
    </source>
</evidence>
<keyword evidence="13 17" id="KW-0457">Lysine biosynthesis</keyword>
<dbReference type="FunFam" id="3.30.499.10:FF:000013">
    <property type="entry name" value="Homoaconitase, mitochondrial"/>
    <property type="match status" value="1"/>
</dbReference>
<evidence type="ECO:0000256" key="16">
    <source>
        <dbReference type="ARBA" id="ARBA00032706"/>
    </source>
</evidence>
<dbReference type="Gene3D" id="3.40.1060.10">
    <property type="entry name" value="Aconitase, Domain 2"/>
    <property type="match status" value="1"/>
</dbReference>
<reference evidence="20 21" key="1">
    <citation type="submission" date="2019-06" db="EMBL/GenBank/DDBJ databases">
        <title>Draft genome sequence of the filamentous fungus Phialemoniopsis curvata isolated from diesel fuel.</title>
        <authorList>
            <person name="Varaljay V.A."/>
            <person name="Lyon W.J."/>
            <person name="Crouch A.L."/>
            <person name="Drake C.E."/>
            <person name="Hollomon J.M."/>
            <person name="Nadeau L.J."/>
            <person name="Nunn H.S."/>
            <person name="Stevenson B.S."/>
            <person name="Bojanowski C.L."/>
            <person name="Crookes-Goodson W.J."/>
        </authorList>
    </citation>
    <scope>NUCLEOTIDE SEQUENCE [LARGE SCALE GENOMIC DNA]</scope>
    <source>
        <strain evidence="20 21">D216</strain>
    </source>
</reference>
<dbReference type="GO" id="GO:0046872">
    <property type="term" value="F:metal ion binding"/>
    <property type="evidence" value="ECO:0007669"/>
    <property type="project" value="UniProtKB-UniRule"/>
</dbReference>
<keyword evidence="14 17" id="KW-0456">Lyase</keyword>
<evidence type="ECO:0000256" key="5">
    <source>
        <dbReference type="ARBA" id="ARBA00012022"/>
    </source>
</evidence>
<comment type="subcellular location">
    <subcellularLocation>
        <location evidence="2 17">Mitochondrion</location>
    </subcellularLocation>
</comment>
<dbReference type="PRINTS" id="PR00415">
    <property type="entry name" value="ACONITASE"/>
</dbReference>
<dbReference type="Gene3D" id="3.30.499.10">
    <property type="entry name" value="Aconitase, domain 3"/>
    <property type="match status" value="2"/>
</dbReference>
<evidence type="ECO:0000313" key="21">
    <source>
        <dbReference type="Proteomes" id="UP000319257"/>
    </source>
</evidence>
<dbReference type="SUPFAM" id="SSF52016">
    <property type="entry name" value="LeuD/IlvD-like"/>
    <property type="match status" value="1"/>
</dbReference>
<proteinExistence type="inferred from homology"/>
<dbReference type="SUPFAM" id="SSF53732">
    <property type="entry name" value="Aconitase iron-sulfur domain"/>
    <property type="match status" value="2"/>
</dbReference>
<dbReference type="STRING" id="1093900.A0A507AXB1"/>
<dbReference type="InterPro" id="IPR000573">
    <property type="entry name" value="AconitaseA/IPMdHydase_ssu_swvl"/>
</dbReference>
<evidence type="ECO:0000313" key="20">
    <source>
        <dbReference type="EMBL" id="TPX15425.1"/>
    </source>
</evidence>
<keyword evidence="11 17" id="KW-0411">Iron-sulfur</keyword>
<dbReference type="Pfam" id="PF00330">
    <property type="entry name" value="Aconitase"/>
    <property type="match status" value="2"/>
</dbReference>
<evidence type="ECO:0000256" key="10">
    <source>
        <dbReference type="ARBA" id="ARBA00023004"/>
    </source>
</evidence>
<keyword evidence="10 17" id="KW-0408">Iron</keyword>
<sequence>MAAFRRAIALYSVPRLRPQTVRASPRPLYAALTLPRSYSTTDPRRQYASPSSLPNAHDAAAFLSSQPATPPADPQTLTEKIVQRYATDLPPGKKVKAGDYVTIRPHRIMTHDNSWPVALKFMQIGASQLYDNRQVVMNETPANLKKYKQVEEFAAHHGVKFYPAKRGIGHQIMVEEGWTSLVPMIEDWHANGRTGHAWPTTLTVASDSHSNHYGGIGALGTPVVRTDAASIWMLDVLQKRAPVQETFLETPCFETLFTVLQSTLGASVANERYDRIPPIAKITFTGVLPRGVTGKDVIVALCGLFNQDDVLNHALEFTGSDETLASIPIDARLTIANMTTEWGALSGLFPIDDKLISWYRAKATTAAMLDSSLKERINHERIDELVKNKLVADPGASFAKELYLNLSTLSPFVAGPNSVKVVTPVKTLESEDIPVDKAYLVSCTNARSSDFAAAARVFREAAKDGQPAKIAPGVKLYIAAASIPEQEACEEAGDWQVLIDAGAQVLPPGCGPCIGLGTGLLEDGEVGISASNRNFKGRMGSTKARAYLASPETVAASALRGKIAGPGWYEKPEGVEKVIIGEGSGDHVADKARSVGDALDKLLGEVDSMIASAEAGAEAAAASSSTAASEGESLTEILPGFPERIEGEIIFCDGDNINTDGIYPGKYTYQDNISKEKMAEVCMENYDTEFGKIAKAGDILVTGFNFGCGSSREQAATAILAKQIPLVAAGSFGNIFSRNSINNALLGVELPRLVQRLREVYKDEAEKALTRRTGWKLLWDIRRSKVVITEKDGSTWEQKVGEMPPNVQEIIACGGLEGWVKTKIAA</sequence>
<dbReference type="InterPro" id="IPR050067">
    <property type="entry name" value="IPM_dehydratase_rel_enz"/>
</dbReference>
<evidence type="ECO:0000256" key="17">
    <source>
        <dbReference type="RuleBase" id="RU362038"/>
    </source>
</evidence>
<dbReference type="InterPro" id="IPR018136">
    <property type="entry name" value="Aconitase_4Fe-4S_BS"/>
</dbReference>
<dbReference type="GO" id="GO:0004409">
    <property type="term" value="F:homoaconitate hydratase activity"/>
    <property type="evidence" value="ECO:0007669"/>
    <property type="project" value="UniProtKB-UniRule"/>
</dbReference>
<dbReference type="EC" id="4.2.1.36" evidence="5 17"/>
<feature type="domain" description="Aconitase/3-isopropylmalate dehydratase large subunit alpha/beta/alpha" evidence="18">
    <location>
        <begin position="107"/>
        <end position="238"/>
    </location>
</feature>
<organism evidence="20 21">
    <name type="scientific">Thyridium curvatum</name>
    <dbReference type="NCBI Taxonomy" id="1093900"/>
    <lineage>
        <taxon>Eukaryota</taxon>
        <taxon>Fungi</taxon>
        <taxon>Dikarya</taxon>
        <taxon>Ascomycota</taxon>
        <taxon>Pezizomycotina</taxon>
        <taxon>Sordariomycetes</taxon>
        <taxon>Sordariomycetidae</taxon>
        <taxon>Thyridiales</taxon>
        <taxon>Thyridiaceae</taxon>
        <taxon>Thyridium</taxon>
    </lineage>
</organism>
<dbReference type="EMBL" id="SKBQ01000021">
    <property type="protein sequence ID" value="TPX15425.1"/>
    <property type="molecule type" value="Genomic_DNA"/>
</dbReference>
<dbReference type="InterPro" id="IPR001030">
    <property type="entry name" value="Acoase/IPM_deHydtase_lsu_aba"/>
</dbReference>
<dbReference type="InterPro" id="IPR039386">
    <property type="entry name" value="Homoaconitase_swivel"/>
</dbReference>